<dbReference type="GO" id="GO:0005829">
    <property type="term" value="C:cytosol"/>
    <property type="evidence" value="ECO:0007669"/>
    <property type="project" value="TreeGrafter"/>
</dbReference>
<evidence type="ECO:0000256" key="5">
    <source>
        <dbReference type="ARBA" id="ARBA00001964"/>
    </source>
</evidence>
<accession>Q98Q57</accession>
<comment type="subunit">
    <text evidence="8">Homodimer.</text>
</comment>
<dbReference type="HOGENOM" id="CLU_009227_0_0_14"/>
<dbReference type="RefSeq" id="WP_010925312.1">
    <property type="nucleotide sequence ID" value="NC_002771.1"/>
</dbReference>
<dbReference type="Pfam" id="PF00456">
    <property type="entry name" value="Transketolase_N"/>
    <property type="match status" value="1"/>
</dbReference>
<evidence type="ECO:0000256" key="10">
    <source>
        <dbReference type="ARBA" id="ARBA00022679"/>
    </source>
</evidence>
<comment type="function">
    <text evidence="6">Catalyzes the transfer of a two-carbon ketol group from a ketose donor to an aldose acceptor, via a covalent intermediate with the cofactor thiamine pyrophosphate.</text>
</comment>
<dbReference type="InterPro" id="IPR009014">
    <property type="entry name" value="Transketo_C/PFOR_II"/>
</dbReference>
<dbReference type="GO" id="GO:0006098">
    <property type="term" value="P:pentose-phosphate shunt"/>
    <property type="evidence" value="ECO:0007669"/>
    <property type="project" value="TreeGrafter"/>
</dbReference>
<dbReference type="SUPFAM" id="SSF52922">
    <property type="entry name" value="TK C-terminal domain-like"/>
    <property type="match status" value="1"/>
</dbReference>
<comment type="cofactor">
    <cofactor evidence="1">
        <name>Ca(2+)</name>
        <dbReference type="ChEBI" id="CHEBI:29108"/>
    </cofactor>
</comment>
<comment type="cofactor">
    <cofactor evidence="4">
        <name>Mg(2+)</name>
        <dbReference type="ChEBI" id="CHEBI:18420"/>
    </cofactor>
</comment>
<dbReference type="FunFam" id="3.40.50.970:FF:000045">
    <property type="entry name" value="Transketolase"/>
    <property type="match status" value="1"/>
</dbReference>
<dbReference type="EC" id="2.2.1.1" evidence="9"/>
<gene>
    <name evidence="17" type="ordered locus">MYPU_5110</name>
</gene>
<evidence type="ECO:0000256" key="12">
    <source>
        <dbReference type="ARBA" id="ARBA00022837"/>
    </source>
</evidence>
<evidence type="ECO:0000313" key="18">
    <source>
        <dbReference type="Proteomes" id="UP000000528"/>
    </source>
</evidence>
<keyword evidence="11" id="KW-0479">Metal-binding</keyword>
<evidence type="ECO:0000313" key="17">
    <source>
        <dbReference type="EMBL" id="CAC13684.1"/>
    </source>
</evidence>
<dbReference type="GO" id="GO:0004802">
    <property type="term" value="F:transketolase activity"/>
    <property type="evidence" value="ECO:0007669"/>
    <property type="project" value="UniProtKB-EC"/>
</dbReference>
<keyword evidence="10 17" id="KW-0808">Transferase</keyword>
<evidence type="ECO:0000256" key="9">
    <source>
        <dbReference type="ARBA" id="ARBA00013152"/>
    </source>
</evidence>
<evidence type="ECO:0000256" key="15">
    <source>
        <dbReference type="ARBA" id="ARBA00049473"/>
    </source>
</evidence>
<dbReference type="STRING" id="272635.gene:17577113"/>
<evidence type="ECO:0000256" key="11">
    <source>
        <dbReference type="ARBA" id="ARBA00022723"/>
    </source>
</evidence>
<dbReference type="KEGG" id="mpu:MYPU_5110"/>
<keyword evidence="12" id="KW-0106">Calcium</keyword>
<evidence type="ECO:0000256" key="14">
    <source>
        <dbReference type="ARBA" id="ARBA00023052"/>
    </source>
</evidence>
<organism evidence="18">
    <name type="scientific">Mycoplasmopsis pulmonis (strain UAB CTIP)</name>
    <name type="common">Mycoplasma pulmonis</name>
    <dbReference type="NCBI Taxonomy" id="272635"/>
    <lineage>
        <taxon>Bacteria</taxon>
        <taxon>Bacillati</taxon>
        <taxon>Mycoplasmatota</taxon>
        <taxon>Mycoplasmoidales</taxon>
        <taxon>Metamycoplasmataceae</taxon>
        <taxon>Mycoplasmopsis</taxon>
    </lineage>
</organism>
<dbReference type="InterPro" id="IPR033247">
    <property type="entry name" value="Transketolase_fam"/>
</dbReference>
<dbReference type="eggNOG" id="COG0021">
    <property type="taxonomic scope" value="Bacteria"/>
</dbReference>
<dbReference type="PIR" id="G90575">
    <property type="entry name" value="G90575"/>
</dbReference>
<dbReference type="NCBIfam" id="NF004558">
    <property type="entry name" value="PRK05899.2-4"/>
    <property type="match status" value="1"/>
</dbReference>
<dbReference type="BioCyc" id="MPUL272635:G1GT6-517-MONOMER"/>
<comment type="cofactor">
    <cofactor evidence="5">
        <name>thiamine diphosphate</name>
        <dbReference type="ChEBI" id="CHEBI:58937"/>
    </cofactor>
</comment>
<dbReference type="InterPro" id="IPR005475">
    <property type="entry name" value="Transketolase-like_Pyr-bd"/>
</dbReference>
<name>Q98Q57_MYCPU</name>
<comment type="catalytic activity">
    <reaction evidence="15">
        <text>D-sedoheptulose 7-phosphate + D-glyceraldehyde 3-phosphate = aldehydo-D-ribose 5-phosphate + D-xylulose 5-phosphate</text>
        <dbReference type="Rhea" id="RHEA:10508"/>
        <dbReference type="ChEBI" id="CHEBI:57483"/>
        <dbReference type="ChEBI" id="CHEBI:57737"/>
        <dbReference type="ChEBI" id="CHEBI:58273"/>
        <dbReference type="ChEBI" id="CHEBI:59776"/>
        <dbReference type="EC" id="2.2.1.1"/>
    </reaction>
</comment>
<evidence type="ECO:0000256" key="3">
    <source>
        <dbReference type="ARBA" id="ARBA00001941"/>
    </source>
</evidence>
<dbReference type="Pfam" id="PF02779">
    <property type="entry name" value="Transket_pyr"/>
    <property type="match status" value="1"/>
</dbReference>
<dbReference type="InterPro" id="IPR005474">
    <property type="entry name" value="Transketolase_N"/>
</dbReference>
<dbReference type="InterPro" id="IPR020826">
    <property type="entry name" value="Transketolase_BS"/>
</dbReference>
<comment type="similarity">
    <text evidence="7">Belongs to the transketolase family.</text>
</comment>
<keyword evidence="13" id="KW-0460">Magnesium</keyword>
<feature type="domain" description="Transketolase-like pyrimidine-binding" evidence="16">
    <location>
        <begin position="327"/>
        <end position="497"/>
    </location>
</feature>
<dbReference type="EMBL" id="AL445564">
    <property type="protein sequence ID" value="CAC13684.1"/>
    <property type="molecule type" value="Genomic_DNA"/>
</dbReference>
<dbReference type="SUPFAM" id="SSF52518">
    <property type="entry name" value="Thiamin diphosphate-binding fold (THDP-binding)"/>
    <property type="match status" value="2"/>
</dbReference>
<comment type="cofactor">
    <cofactor evidence="3">
        <name>Co(2+)</name>
        <dbReference type="ChEBI" id="CHEBI:48828"/>
    </cofactor>
</comment>
<proteinExistence type="inferred from homology"/>
<dbReference type="PROSITE" id="PS00802">
    <property type="entry name" value="TRANSKETOLASE_2"/>
    <property type="match status" value="1"/>
</dbReference>
<keyword evidence="14" id="KW-0786">Thiamine pyrophosphate</keyword>
<sequence length="615" mass="67776">MNKLDQLSINTLKVNSVAAINKANSGHPGIALGAAIISHSLFTRHLNFDIENPNWINRDRFVLSAGHGSSLLYSHLRILGYISEQDLKDFRQLNSLTPGHPEYKHTIGVEATTGPLGQGLAMAVGLALAQAHLNSRFKELDHYTYVLCGDGDLQEGVANEALDLAGHLGLKKLIVLYDSNDVQLDSKVDIVYSSNNKKRFEAMNFNYILVDKVSIENIDKAIEKAKASSKPTIIEIKTIIGEGAHNQGTSDVHGAPLGKNIDVLLKNLNWNNDSFYLPEEVKKYYQETLGKRSSEAFKKFKASSELEKFLSQKPNVDFSELKLENNLATRIYNGKILDFLSSKNSNIIGGSADLTVSTKAAGSDGIFSKTNLSGRNIFFGVREFAMAAISNGMALHSNLIPFSSTFLVFADYLKAAIRLGALMNLKTLYIFSHDSVFVGEDGPTHQPIEQLAMLRSIPNVAVFRPADQREMQGAYAFALNNNGPTVIATTRQNIVSLENSSSQKSQNGYYQLLDSNSEYSLIASGSEVANALEIAKELKLNMYSVPAMNLVEDFPWKRDKTISIEAASTFGWSKLAKYNIGIDRFGLSAPGNLVYKEMKLDIDSLRQKIKSIIEK</sequence>
<evidence type="ECO:0000256" key="2">
    <source>
        <dbReference type="ARBA" id="ARBA00001936"/>
    </source>
</evidence>
<comment type="cofactor">
    <cofactor evidence="2">
        <name>Mn(2+)</name>
        <dbReference type="ChEBI" id="CHEBI:29035"/>
    </cofactor>
</comment>
<dbReference type="CDD" id="cd07033">
    <property type="entry name" value="TPP_PYR_DXS_TK_like"/>
    <property type="match status" value="1"/>
</dbReference>
<evidence type="ECO:0000256" key="7">
    <source>
        <dbReference type="ARBA" id="ARBA00007131"/>
    </source>
</evidence>
<evidence type="ECO:0000256" key="8">
    <source>
        <dbReference type="ARBA" id="ARBA00011738"/>
    </source>
</evidence>
<dbReference type="Gene3D" id="3.40.50.920">
    <property type="match status" value="1"/>
</dbReference>
<evidence type="ECO:0000256" key="1">
    <source>
        <dbReference type="ARBA" id="ARBA00001913"/>
    </source>
</evidence>
<dbReference type="Pfam" id="PF22613">
    <property type="entry name" value="Transketolase_C_1"/>
    <property type="match status" value="1"/>
</dbReference>
<dbReference type="Proteomes" id="UP000000528">
    <property type="component" value="Chromosome"/>
</dbReference>
<dbReference type="InterPro" id="IPR055152">
    <property type="entry name" value="Transketolase-like_C_2"/>
</dbReference>
<dbReference type="InterPro" id="IPR029061">
    <property type="entry name" value="THDP-binding"/>
</dbReference>
<evidence type="ECO:0000256" key="13">
    <source>
        <dbReference type="ARBA" id="ARBA00022842"/>
    </source>
</evidence>
<dbReference type="CDD" id="cd02012">
    <property type="entry name" value="TPP_TK"/>
    <property type="match status" value="1"/>
</dbReference>
<dbReference type="GO" id="GO:0046872">
    <property type="term" value="F:metal ion binding"/>
    <property type="evidence" value="ECO:0007669"/>
    <property type="project" value="UniProtKB-KW"/>
</dbReference>
<dbReference type="AlphaFoldDB" id="Q98Q57"/>
<evidence type="ECO:0000256" key="4">
    <source>
        <dbReference type="ARBA" id="ARBA00001946"/>
    </source>
</evidence>
<evidence type="ECO:0000259" key="16">
    <source>
        <dbReference type="SMART" id="SM00861"/>
    </source>
</evidence>
<reference evidence="17 18" key="1">
    <citation type="journal article" date="2001" name="Nucleic Acids Res.">
        <title>The complete genome sequence of the murine respiratory pathogen Mycoplasma pulmonis.</title>
        <authorList>
            <person name="Chambaud I."/>
            <person name="Heilig R."/>
            <person name="Ferris S."/>
            <person name="Barbe V."/>
            <person name="Samson D."/>
            <person name="Galisson F."/>
            <person name="Moszer I."/>
            <person name="Dybvig K."/>
            <person name="Wroblewski H."/>
            <person name="Viari A."/>
            <person name="Rocha E.P.C."/>
            <person name="Blanchard A."/>
        </authorList>
    </citation>
    <scope>NUCLEOTIDE SEQUENCE [LARGE SCALE GENOMIC DNA]</scope>
    <source>
        <strain evidence="17 18">UAB CTIP</strain>
    </source>
</reference>
<protein>
    <recommendedName>
        <fullName evidence="9">transketolase</fullName>
        <ecNumber evidence="9">2.2.1.1</ecNumber>
    </recommendedName>
</protein>
<dbReference type="SMART" id="SM00861">
    <property type="entry name" value="Transket_pyr"/>
    <property type="match status" value="1"/>
</dbReference>
<evidence type="ECO:0000256" key="6">
    <source>
        <dbReference type="ARBA" id="ARBA00002931"/>
    </source>
</evidence>
<dbReference type="PANTHER" id="PTHR43522:SF2">
    <property type="entry name" value="TRANSKETOLASE 1-RELATED"/>
    <property type="match status" value="1"/>
</dbReference>
<keyword evidence="18" id="KW-1185">Reference proteome</keyword>
<dbReference type="Gene3D" id="3.40.50.970">
    <property type="match status" value="2"/>
</dbReference>
<dbReference type="PANTHER" id="PTHR43522">
    <property type="entry name" value="TRANSKETOLASE"/>
    <property type="match status" value="1"/>
</dbReference>